<organism evidence="2 3">
    <name type="scientific">Plasmodium vivax (strain Brazil I)</name>
    <dbReference type="NCBI Taxonomy" id="1033975"/>
    <lineage>
        <taxon>Eukaryota</taxon>
        <taxon>Sar</taxon>
        <taxon>Alveolata</taxon>
        <taxon>Apicomplexa</taxon>
        <taxon>Aconoidasida</taxon>
        <taxon>Haemosporida</taxon>
        <taxon>Plasmodiidae</taxon>
        <taxon>Plasmodium</taxon>
        <taxon>Plasmodium (Plasmodium)</taxon>
    </lineage>
</organism>
<gene>
    <name evidence="2" type="ORF">PVBG_05980</name>
</gene>
<evidence type="ECO:0008006" key="4">
    <source>
        <dbReference type="Google" id="ProtNLM"/>
    </source>
</evidence>
<evidence type="ECO:0000313" key="2">
    <source>
        <dbReference type="EMBL" id="KMZ89384.1"/>
    </source>
</evidence>
<dbReference type="EMBL" id="KQ234713">
    <property type="protein sequence ID" value="KMZ89384.1"/>
    <property type="molecule type" value="Genomic_DNA"/>
</dbReference>
<accession>A0A0J9T2Q9</accession>
<dbReference type="AlphaFoldDB" id="A0A0J9T2Q9"/>
<keyword evidence="1" id="KW-0472">Membrane</keyword>
<evidence type="ECO:0000313" key="3">
    <source>
        <dbReference type="Proteomes" id="UP000053327"/>
    </source>
</evidence>
<sequence length="268" mass="31351">MTCEQNKKEESYVFFEDIGNYIKKADLAESTDELSNDESECNSFIESSRYDFKDKTTAKSICEQFKKLYVSLPELKCNPNSDPNYKKSSEFLNYWVNFKLREILQNEDDSVCDVYNYLENRITVGTCNYLLLKFIYDINKDDFYKMNILYRLYKNYTVLDTILENEGDIVNRTLLSHSTACCTDYLVANYMCNDGNDDDSNNSPFCTQLRNFKTKYDLLYNRVIEKNPEYTKYFKKLSECKKTNTMSTALIGTTVGLVPLLVGIYKVK</sequence>
<protein>
    <recommendedName>
        <fullName evidence="4">PIR Superfamily Protein</fullName>
    </recommendedName>
</protein>
<reference evidence="2 3" key="1">
    <citation type="submission" date="2011-08" db="EMBL/GenBank/DDBJ databases">
        <title>The Genome Sequence of Plasmodium vivax Brazil I.</title>
        <authorList>
            <consortium name="The Broad Institute Genome Sequencing Platform"/>
            <consortium name="The Broad Institute Genome Sequencing Center for Infectious Disease"/>
            <person name="Neafsey D."/>
            <person name="Carlton J."/>
            <person name="Barnwell J."/>
            <person name="Collins W."/>
            <person name="Escalante A."/>
            <person name="Mullikin J."/>
            <person name="Saul A."/>
            <person name="Guigo R."/>
            <person name="Camara F."/>
            <person name="Young S.K."/>
            <person name="Zeng Q."/>
            <person name="Gargeya S."/>
            <person name="Fitzgerald M."/>
            <person name="Haas B."/>
            <person name="Abouelleil A."/>
            <person name="Alvarado L."/>
            <person name="Arachchi H.M."/>
            <person name="Berlin A."/>
            <person name="Brown A."/>
            <person name="Chapman S.B."/>
            <person name="Chen Z."/>
            <person name="Dunbar C."/>
            <person name="Freedman E."/>
            <person name="Gearin G."/>
            <person name="Gellesch M."/>
            <person name="Goldberg J."/>
            <person name="Griggs A."/>
            <person name="Gujja S."/>
            <person name="Heiman D."/>
            <person name="Howarth C."/>
            <person name="Larson L."/>
            <person name="Lui A."/>
            <person name="MacDonald P.J.P."/>
            <person name="Montmayeur A."/>
            <person name="Murphy C."/>
            <person name="Neiman D."/>
            <person name="Pearson M."/>
            <person name="Priest M."/>
            <person name="Roberts A."/>
            <person name="Saif S."/>
            <person name="Shea T."/>
            <person name="Shenoy N."/>
            <person name="Sisk P."/>
            <person name="Stolte C."/>
            <person name="Sykes S."/>
            <person name="Wortman J."/>
            <person name="Nusbaum C."/>
            <person name="Birren B."/>
        </authorList>
    </citation>
    <scope>NUCLEOTIDE SEQUENCE [LARGE SCALE GENOMIC DNA]</scope>
    <source>
        <strain evidence="2 3">Brazil I</strain>
    </source>
</reference>
<dbReference type="OrthoDB" id="10333910at2759"/>
<dbReference type="Proteomes" id="UP000053327">
    <property type="component" value="Unassembled WGS sequence"/>
</dbReference>
<proteinExistence type="predicted"/>
<evidence type="ECO:0000256" key="1">
    <source>
        <dbReference type="SAM" id="Phobius"/>
    </source>
</evidence>
<keyword evidence="1" id="KW-1133">Transmembrane helix</keyword>
<keyword evidence="1" id="KW-0812">Transmembrane</keyword>
<feature type="transmembrane region" description="Helical" evidence="1">
    <location>
        <begin position="246"/>
        <end position="265"/>
    </location>
</feature>
<name>A0A0J9T2Q9_PLAV1</name>